<name>A0ABD5VX37_9EURY</name>
<feature type="compositionally biased region" description="Basic and acidic residues" evidence="1">
    <location>
        <begin position="209"/>
        <end position="226"/>
    </location>
</feature>
<reference evidence="4 5" key="1">
    <citation type="journal article" date="2019" name="Int. J. Syst. Evol. Microbiol.">
        <title>The Global Catalogue of Microorganisms (GCM) 10K type strain sequencing project: providing services to taxonomists for standard genome sequencing and annotation.</title>
        <authorList>
            <consortium name="The Broad Institute Genomics Platform"/>
            <consortium name="The Broad Institute Genome Sequencing Center for Infectious Disease"/>
            <person name="Wu L."/>
            <person name="Ma J."/>
        </authorList>
    </citation>
    <scope>NUCLEOTIDE SEQUENCE [LARGE SCALE GENOMIC DNA]</scope>
    <source>
        <strain evidence="4 5">JCM 30072</strain>
    </source>
</reference>
<evidence type="ECO:0000256" key="1">
    <source>
        <dbReference type="SAM" id="MobiDB-lite"/>
    </source>
</evidence>
<keyword evidence="2" id="KW-0812">Transmembrane</keyword>
<feature type="transmembrane region" description="Helical" evidence="2">
    <location>
        <begin position="89"/>
        <end position="108"/>
    </location>
</feature>
<protein>
    <recommendedName>
        <fullName evidence="3">DUF8108 domain-containing protein</fullName>
    </recommendedName>
</protein>
<keyword evidence="2" id="KW-1133">Transmembrane helix</keyword>
<accession>A0ABD5VX37</accession>
<keyword evidence="2" id="KW-0472">Membrane</keyword>
<dbReference type="InterPro" id="IPR058421">
    <property type="entry name" value="DUF8108_C"/>
</dbReference>
<evidence type="ECO:0000256" key="2">
    <source>
        <dbReference type="SAM" id="Phobius"/>
    </source>
</evidence>
<gene>
    <name evidence="4" type="ORF">ACFQQG_05050</name>
</gene>
<dbReference type="RefSeq" id="WP_267163431.1">
    <property type="nucleotide sequence ID" value="NZ_CP112972.1"/>
</dbReference>
<dbReference type="GeneID" id="76629552"/>
<feature type="transmembrane region" description="Helical" evidence="2">
    <location>
        <begin position="114"/>
        <end position="134"/>
    </location>
</feature>
<dbReference type="Proteomes" id="UP001596445">
    <property type="component" value="Unassembled WGS sequence"/>
</dbReference>
<organism evidence="4 5">
    <name type="scientific">Halovenus salina</name>
    <dbReference type="NCBI Taxonomy" id="1510225"/>
    <lineage>
        <taxon>Archaea</taxon>
        <taxon>Methanobacteriati</taxon>
        <taxon>Methanobacteriota</taxon>
        <taxon>Stenosarchaea group</taxon>
        <taxon>Halobacteria</taxon>
        <taxon>Halobacteriales</taxon>
        <taxon>Haloarculaceae</taxon>
        <taxon>Halovenus</taxon>
    </lineage>
</organism>
<feature type="domain" description="DUF8108" evidence="3">
    <location>
        <begin position="138"/>
        <end position="203"/>
    </location>
</feature>
<evidence type="ECO:0000313" key="4">
    <source>
        <dbReference type="EMBL" id="MFC7057655.1"/>
    </source>
</evidence>
<dbReference type="Pfam" id="PF26413">
    <property type="entry name" value="DUF8108"/>
    <property type="match status" value="1"/>
</dbReference>
<sequence length="250" mass="26823">MSGKKPGFDEQFCPSCGDIANEQAPYCPSCGHPISPDKQGDKATTETGDVEIGYETIEEKRKQRAEKAKEVSETVVENSGSVVPMVKSAVLWIVGLFLFLGGLGSFSSPELSPVVGVPLLFIGLLLLPPVHGLIGRDDDPFSFGPRRTVEEHSVINPDQPCVACASPVEEGVKRDRVKQFVIFGGAISSNIEGESIYCQNCARGEITHIKDDSPISPDETQRKSNQADENTESEALSKNPDTGTENSGAN</sequence>
<evidence type="ECO:0000259" key="3">
    <source>
        <dbReference type="Pfam" id="PF26413"/>
    </source>
</evidence>
<comment type="caution">
    <text evidence="4">The sequence shown here is derived from an EMBL/GenBank/DDBJ whole genome shotgun (WGS) entry which is preliminary data.</text>
</comment>
<dbReference type="EMBL" id="JBHSZI010000001">
    <property type="protein sequence ID" value="MFC7057655.1"/>
    <property type="molecule type" value="Genomic_DNA"/>
</dbReference>
<feature type="region of interest" description="Disordered" evidence="1">
    <location>
        <begin position="209"/>
        <end position="250"/>
    </location>
</feature>
<proteinExistence type="predicted"/>
<keyword evidence="5" id="KW-1185">Reference proteome</keyword>
<dbReference type="AlphaFoldDB" id="A0ABD5VX37"/>
<evidence type="ECO:0000313" key="5">
    <source>
        <dbReference type="Proteomes" id="UP001596445"/>
    </source>
</evidence>
<feature type="compositionally biased region" description="Polar residues" evidence="1">
    <location>
        <begin position="227"/>
        <end position="250"/>
    </location>
</feature>